<dbReference type="Proteomes" id="UP000271162">
    <property type="component" value="Unassembled WGS sequence"/>
</dbReference>
<protein>
    <submittedName>
        <fullName evidence="3">Elongator complex protein 6</fullName>
    </submittedName>
</protein>
<name>A0A0N4XMF4_NIPBR</name>
<dbReference type="EMBL" id="UYSL01005904">
    <property type="protein sequence ID" value="VDL67296.1"/>
    <property type="molecule type" value="Genomic_DNA"/>
</dbReference>
<dbReference type="AlphaFoldDB" id="A0A0N4XMF4"/>
<proteinExistence type="predicted"/>
<gene>
    <name evidence="1" type="ORF">NBR_LOCUS3707</name>
</gene>
<organism evidence="3">
    <name type="scientific">Nippostrongylus brasiliensis</name>
    <name type="common">Rat hookworm</name>
    <dbReference type="NCBI Taxonomy" id="27835"/>
    <lineage>
        <taxon>Eukaryota</taxon>
        <taxon>Metazoa</taxon>
        <taxon>Ecdysozoa</taxon>
        <taxon>Nematoda</taxon>
        <taxon>Chromadorea</taxon>
        <taxon>Rhabditida</taxon>
        <taxon>Rhabditina</taxon>
        <taxon>Rhabditomorpha</taxon>
        <taxon>Strongyloidea</taxon>
        <taxon>Heligmosomidae</taxon>
        <taxon>Nippostrongylus</taxon>
    </lineage>
</organism>
<reference evidence="1 2" key="2">
    <citation type="submission" date="2018-11" db="EMBL/GenBank/DDBJ databases">
        <authorList>
            <consortium name="Pathogen Informatics"/>
        </authorList>
    </citation>
    <scope>NUCLEOTIDE SEQUENCE [LARGE SCALE GENOMIC DNA]</scope>
</reference>
<evidence type="ECO:0000313" key="1">
    <source>
        <dbReference type="EMBL" id="VDL67296.1"/>
    </source>
</evidence>
<accession>A0A0N4XMF4</accession>
<keyword evidence="2" id="KW-1185">Reference proteome</keyword>
<sequence>MLDLLSKLSGVNSGVGVVTTSGSSSDLFLQLHYCSTFLRNRKRVLIIASHLTESYYRVIFGKLAIRWDPSLISVIELDSIMGDSLRIDEENFVKAFKKKVCYAKFSSCWHYC</sequence>
<evidence type="ECO:0000313" key="2">
    <source>
        <dbReference type="Proteomes" id="UP000271162"/>
    </source>
</evidence>
<reference evidence="3" key="1">
    <citation type="submission" date="2017-02" db="UniProtKB">
        <authorList>
            <consortium name="WormBaseParasite"/>
        </authorList>
    </citation>
    <scope>IDENTIFICATION</scope>
</reference>
<evidence type="ECO:0000313" key="3">
    <source>
        <dbReference type="WBParaSite" id="NBR_0000370601-mRNA-1"/>
    </source>
</evidence>
<dbReference type="WBParaSite" id="NBR_0000370601-mRNA-1">
    <property type="protein sequence ID" value="NBR_0000370601-mRNA-1"/>
    <property type="gene ID" value="NBR_0000370601"/>
</dbReference>